<evidence type="ECO:0000256" key="5">
    <source>
        <dbReference type="ARBA" id="ARBA00022932"/>
    </source>
</evidence>
<dbReference type="AlphaFoldDB" id="A0A921NZQ8"/>
<dbReference type="PANTHER" id="PTHR34388:SF1">
    <property type="entry name" value="DNA POLYMERASE III SUBUNIT DELTA"/>
    <property type="match status" value="1"/>
</dbReference>
<comment type="catalytic activity">
    <reaction evidence="7">
        <text>DNA(n) + a 2'-deoxyribonucleoside 5'-triphosphate = DNA(n+1) + diphosphate</text>
        <dbReference type="Rhea" id="RHEA:22508"/>
        <dbReference type="Rhea" id="RHEA-COMP:17339"/>
        <dbReference type="Rhea" id="RHEA-COMP:17340"/>
        <dbReference type="ChEBI" id="CHEBI:33019"/>
        <dbReference type="ChEBI" id="CHEBI:61560"/>
        <dbReference type="ChEBI" id="CHEBI:173112"/>
        <dbReference type="EC" id="2.7.7.7"/>
    </reaction>
</comment>
<evidence type="ECO:0000256" key="3">
    <source>
        <dbReference type="ARBA" id="ARBA00022695"/>
    </source>
</evidence>
<comment type="similarity">
    <text evidence="6">Belongs to the DNA polymerase HolA subunit family.</text>
</comment>
<comment type="caution">
    <text evidence="8">The sequence shown here is derived from an EMBL/GenBank/DDBJ whole genome shotgun (WGS) entry which is preliminary data.</text>
</comment>
<keyword evidence="3 8" id="KW-0548">Nucleotidyltransferase</keyword>
<dbReference type="EC" id="2.7.7.7" evidence="1"/>
<dbReference type="Proteomes" id="UP000698242">
    <property type="component" value="Unassembled WGS sequence"/>
</dbReference>
<dbReference type="OrthoDB" id="9804983at2"/>
<gene>
    <name evidence="8" type="ORF">PMES_01255</name>
</gene>
<dbReference type="InterPro" id="IPR005790">
    <property type="entry name" value="DNA_polIII_delta"/>
</dbReference>
<evidence type="ECO:0000256" key="2">
    <source>
        <dbReference type="ARBA" id="ARBA00022679"/>
    </source>
</evidence>
<dbReference type="PANTHER" id="PTHR34388">
    <property type="entry name" value="DNA POLYMERASE III SUBUNIT DELTA"/>
    <property type="match status" value="1"/>
</dbReference>
<evidence type="ECO:0000313" key="8">
    <source>
        <dbReference type="EMBL" id="KAF0676523.1"/>
    </source>
</evidence>
<organism evidence="8 9">
    <name type="scientific">Profundibacterium mesophilum KAUST100406-0324</name>
    <dbReference type="NCBI Taxonomy" id="1037889"/>
    <lineage>
        <taxon>Bacteria</taxon>
        <taxon>Pseudomonadati</taxon>
        <taxon>Pseudomonadota</taxon>
        <taxon>Alphaproteobacteria</taxon>
        <taxon>Rhodobacterales</taxon>
        <taxon>Roseobacteraceae</taxon>
        <taxon>Profundibacterium</taxon>
    </lineage>
</organism>
<name>A0A921NZQ8_9RHOB</name>
<evidence type="ECO:0000256" key="7">
    <source>
        <dbReference type="ARBA" id="ARBA00049244"/>
    </source>
</evidence>
<protein>
    <recommendedName>
        <fullName evidence="1">DNA-directed DNA polymerase</fullName>
        <ecNumber evidence="1">2.7.7.7</ecNumber>
    </recommendedName>
</protein>
<dbReference type="GO" id="GO:0006261">
    <property type="term" value="P:DNA-templated DNA replication"/>
    <property type="evidence" value="ECO:0007669"/>
    <property type="project" value="TreeGrafter"/>
</dbReference>
<keyword evidence="4" id="KW-0235">DNA replication</keyword>
<dbReference type="Gene3D" id="1.20.272.10">
    <property type="match status" value="1"/>
</dbReference>
<dbReference type="RefSeq" id="WP_159964649.1">
    <property type="nucleotide sequence ID" value="NZ_APKE01000014.1"/>
</dbReference>
<evidence type="ECO:0000256" key="4">
    <source>
        <dbReference type="ARBA" id="ARBA00022705"/>
    </source>
</evidence>
<evidence type="ECO:0000256" key="1">
    <source>
        <dbReference type="ARBA" id="ARBA00012417"/>
    </source>
</evidence>
<dbReference type="GO" id="GO:0009360">
    <property type="term" value="C:DNA polymerase III complex"/>
    <property type="evidence" value="ECO:0007669"/>
    <property type="project" value="TreeGrafter"/>
</dbReference>
<dbReference type="InterPro" id="IPR008921">
    <property type="entry name" value="DNA_pol3_clamp-load_cplx_C"/>
</dbReference>
<accession>A0A921NZQ8</accession>
<dbReference type="EMBL" id="APKE01000014">
    <property type="protein sequence ID" value="KAF0676523.1"/>
    <property type="molecule type" value="Genomic_DNA"/>
</dbReference>
<keyword evidence="5" id="KW-0239">DNA-directed DNA polymerase</keyword>
<keyword evidence="2 8" id="KW-0808">Transferase</keyword>
<dbReference type="NCBIfam" id="TIGR01128">
    <property type="entry name" value="holA"/>
    <property type="match status" value="1"/>
</dbReference>
<dbReference type="InterPro" id="IPR027417">
    <property type="entry name" value="P-loop_NTPase"/>
</dbReference>
<evidence type="ECO:0000313" key="9">
    <source>
        <dbReference type="Proteomes" id="UP000698242"/>
    </source>
</evidence>
<evidence type="ECO:0000256" key="6">
    <source>
        <dbReference type="ARBA" id="ARBA00034754"/>
    </source>
</evidence>
<reference evidence="8" key="1">
    <citation type="submission" date="2013-03" db="EMBL/GenBank/DDBJ databases">
        <title>Genome Sequence of the Profundibacterium mesophilum strain KAUST100406-0324T from Red Sea, a novel genus in the family Rhodobacteraceae.</title>
        <authorList>
            <person name="Essack M."/>
            <person name="Alam I."/>
            <person name="Lafi F."/>
            <person name="Alawi W."/>
            <person name="Kamanu F."/>
            <person name="Al-Suwailem A."/>
            <person name="Lee O.O."/>
            <person name="Xu Y."/>
            <person name="Bajic V."/>
            <person name="Qian P.-Y."/>
            <person name="Archer J."/>
        </authorList>
    </citation>
    <scope>NUCLEOTIDE SEQUENCE</scope>
    <source>
        <strain evidence="8">KAUST100406-0324</strain>
    </source>
</reference>
<dbReference type="GO" id="GO:0003677">
    <property type="term" value="F:DNA binding"/>
    <property type="evidence" value="ECO:0007669"/>
    <property type="project" value="InterPro"/>
</dbReference>
<sequence length="339" mass="35909">MKLSARDAAAYLAKPPPGRPGTLLYGSDAMRVSLKRQSLAKALVGPQGDEEMRLTRLPAGELRRDKAALSDEMKASGFFPGPRAVLLEDAGNQHAPAILGALADWSEGDAHLLVTAGALKAASALRKGFEQHRTAVAIGIYDDPPGRAEIEAILKEAGLAAEGAAMGDLNALAQVLDPGDFRQTVEKLALYKLNDSAPLGPDDIAACAPVSHDAGLDDMLAVIAGGRTAEVGPLLRRLQAQGVQPVGLCIGAMRHFRTLHVVASDSGGPGSGIGKLRPPVYGPRRDAVLRQAQDWGRPRLEQALRLLTETDLALRSSARAPQMALMERVLIRLSMMGRR</sequence>
<proteinExistence type="inferred from homology"/>
<dbReference type="Gene3D" id="3.40.50.300">
    <property type="entry name" value="P-loop containing nucleotide triphosphate hydrolases"/>
    <property type="match status" value="1"/>
</dbReference>
<keyword evidence="9" id="KW-1185">Reference proteome</keyword>
<dbReference type="SUPFAM" id="SSF48019">
    <property type="entry name" value="post-AAA+ oligomerization domain-like"/>
    <property type="match status" value="1"/>
</dbReference>
<dbReference type="GO" id="GO:0003887">
    <property type="term" value="F:DNA-directed DNA polymerase activity"/>
    <property type="evidence" value="ECO:0007669"/>
    <property type="project" value="UniProtKB-KW"/>
</dbReference>